<protein>
    <submittedName>
        <fullName evidence="2">Transmembrane protein 101</fullName>
    </submittedName>
</protein>
<keyword evidence="1" id="KW-1133">Transmembrane helix</keyword>
<dbReference type="STRING" id="50429.A0A2B4RF71"/>
<feature type="transmembrane region" description="Helical" evidence="1">
    <location>
        <begin position="108"/>
        <end position="131"/>
    </location>
</feature>
<proteinExistence type="predicted"/>
<dbReference type="InterPro" id="IPR029371">
    <property type="entry name" value="TMEM101"/>
</dbReference>
<dbReference type="EMBL" id="LSMT01000709">
    <property type="protein sequence ID" value="PFX14925.1"/>
    <property type="molecule type" value="Genomic_DNA"/>
</dbReference>
<feature type="transmembrane region" description="Helical" evidence="1">
    <location>
        <begin position="151"/>
        <end position="167"/>
    </location>
</feature>
<dbReference type="AlphaFoldDB" id="A0A2B4RF71"/>
<keyword evidence="1" id="KW-0472">Membrane</keyword>
<dbReference type="OrthoDB" id="6082754at2759"/>
<dbReference type="PANTHER" id="PTHR31034:SF2">
    <property type="entry name" value="TRANSMEMBRANE PROTEIN 101"/>
    <property type="match status" value="1"/>
</dbReference>
<feature type="transmembrane region" description="Helical" evidence="1">
    <location>
        <begin position="236"/>
        <end position="258"/>
    </location>
</feature>
<gene>
    <name evidence="2" type="primary">TMEM101</name>
    <name evidence="2" type="ORF">AWC38_SpisGene20879</name>
</gene>
<dbReference type="Pfam" id="PF15111">
    <property type="entry name" value="TMEM101"/>
    <property type="match status" value="1"/>
</dbReference>
<dbReference type="GO" id="GO:0043123">
    <property type="term" value="P:positive regulation of canonical NF-kappaB signal transduction"/>
    <property type="evidence" value="ECO:0007669"/>
    <property type="project" value="TreeGrafter"/>
</dbReference>
<feature type="transmembrane region" description="Helical" evidence="1">
    <location>
        <begin position="7"/>
        <end position="32"/>
    </location>
</feature>
<feature type="transmembrane region" description="Helical" evidence="1">
    <location>
        <begin position="206"/>
        <end position="224"/>
    </location>
</feature>
<dbReference type="Proteomes" id="UP000225706">
    <property type="component" value="Unassembled WGS sequence"/>
</dbReference>
<sequence>MAVLDRVLRVLDALGLFIVTRFPFIELFILLMSTGEEAENLPGARTLTFKDTLRREYLLVYINALIFFVCGTGMTLDLKRRKCGLAAALHVVIYTGVTLYQLKKSSEYLIVRMAARSAAVCGGYLFVAAGLTDSQRGQAKVFQALQVSRQILAFYLFCSAYMVWASEEDRLAHIKNIPGGQFMIVIVIALYVIPALCIYAGYEAGYFARIVVWHLVVVSALVDFNTKYWRRSSSHVAFWVQIQHAARNLAVIGSLLLLGRKRYW</sequence>
<feature type="transmembrane region" description="Helical" evidence="1">
    <location>
        <begin position="57"/>
        <end position="76"/>
    </location>
</feature>
<comment type="caution">
    <text evidence="2">The sequence shown here is derived from an EMBL/GenBank/DDBJ whole genome shotgun (WGS) entry which is preliminary data.</text>
</comment>
<keyword evidence="1 2" id="KW-0812">Transmembrane</keyword>
<keyword evidence="3" id="KW-1185">Reference proteome</keyword>
<evidence type="ECO:0000256" key="1">
    <source>
        <dbReference type="SAM" id="Phobius"/>
    </source>
</evidence>
<feature type="transmembrane region" description="Helical" evidence="1">
    <location>
        <begin position="83"/>
        <end position="102"/>
    </location>
</feature>
<organism evidence="2 3">
    <name type="scientific">Stylophora pistillata</name>
    <name type="common">Smooth cauliflower coral</name>
    <dbReference type="NCBI Taxonomy" id="50429"/>
    <lineage>
        <taxon>Eukaryota</taxon>
        <taxon>Metazoa</taxon>
        <taxon>Cnidaria</taxon>
        <taxon>Anthozoa</taxon>
        <taxon>Hexacorallia</taxon>
        <taxon>Scleractinia</taxon>
        <taxon>Astrocoeniina</taxon>
        <taxon>Pocilloporidae</taxon>
        <taxon>Stylophora</taxon>
    </lineage>
</organism>
<accession>A0A2B4RF71</accession>
<evidence type="ECO:0000313" key="3">
    <source>
        <dbReference type="Proteomes" id="UP000225706"/>
    </source>
</evidence>
<feature type="transmembrane region" description="Helical" evidence="1">
    <location>
        <begin position="179"/>
        <end position="199"/>
    </location>
</feature>
<dbReference type="PANTHER" id="PTHR31034">
    <property type="entry name" value="TRANSMEMBRANE PROTEIN 101"/>
    <property type="match status" value="1"/>
</dbReference>
<name>A0A2B4RF71_STYPI</name>
<reference evidence="3" key="1">
    <citation type="journal article" date="2017" name="bioRxiv">
        <title>Comparative analysis of the genomes of Stylophora pistillata and Acropora digitifera provides evidence for extensive differences between species of corals.</title>
        <authorList>
            <person name="Voolstra C.R."/>
            <person name="Li Y."/>
            <person name="Liew Y.J."/>
            <person name="Baumgarten S."/>
            <person name="Zoccola D."/>
            <person name="Flot J.-F."/>
            <person name="Tambutte S."/>
            <person name="Allemand D."/>
            <person name="Aranda M."/>
        </authorList>
    </citation>
    <scope>NUCLEOTIDE SEQUENCE [LARGE SCALE GENOMIC DNA]</scope>
</reference>
<evidence type="ECO:0000313" key="2">
    <source>
        <dbReference type="EMBL" id="PFX14925.1"/>
    </source>
</evidence>